<dbReference type="InterPro" id="IPR050189">
    <property type="entry name" value="MFS_Efflux_Transporters"/>
</dbReference>
<dbReference type="InterPro" id="IPR011701">
    <property type="entry name" value="MFS"/>
</dbReference>
<comment type="subcellular location">
    <subcellularLocation>
        <location evidence="1">Cell membrane</location>
        <topology evidence="1">Multi-pass membrane protein</topology>
    </subcellularLocation>
</comment>
<proteinExistence type="predicted"/>
<feature type="transmembrane region" description="Helical" evidence="6">
    <location>
        <begin position="361"/>
        <end position="382"/>
    </location>
</feature>
<dbReference type="RefSeq" id="WP_085146094.1">
    <property type="nucleotide sequence ID" value="NZ_JACKUA010000030.1"/>
</dbReference>
<dbReference type="PROSITE" id="PS50850">
    <property type="entry name" value="MFS"/>
    <property type="match status" value="1"/>
</dbReference>
<feature type="transmembrane region" description="Helical" evidence="6">
    <location>
        <begin position="137"/>
        <end position="159"/>
    </location>
</feature>
<dbReference type="PANTHER" id="PTHR43124">
    <property type="entry name" value="PURINE EFFLUX PUMP PBUE"/>
    <property type="match status" value="1"/>
</dbReference>
<dbReference type="OrthoDB" id="9814237at2"/>
<feature type="transmembrane region" description="Helical" evidence="6">
    <location>
        <begin position="268"/>
        <end position="290"/>
    </location>
</feature>
<keyword evidence="2" id="KW-1003">Cell membrane</keyword>
<organism evidence="8 9">
    <name type="scientific">Mycolicibacterium wolinskyi</name>
    <dbReference type="NCBI Taxonomy" id="59750"/>
    <lineage>
        <taxon>Bacteria</taxon>
        <taxon>Bacillati</taxon>
        <taxon>Actinomycetota</taxon>
        <taxon>Actinomycetes</taxon>
        <taxon>Mycobacteriales</taxon>
        <taxon>Mycobacteriaceae</taxon>
        <taxon>Mycolicibacterium</taxon>
    </lineage>
</organism>
<keyword evidence="5 6" id="KW-0472">Membrane</keyword>
<feature type="transmembrane region" description="Helical" evidence="6">
    <location>
        <begin position="329"/>
        <end position="349"/>
    </location>
</feature>
<sequence>MQLRRRTIPIALLAMAGFVVVTTEFIIIGFLPQLAADFGVSLQQAGMLVSLFAFTVACAGPIVTPRLRHLDRRRLFVSIVLMFAVANAAAAVAQSMWVFALARFLPAVALPVFWGLASDTAVRSGGPGREARSVAGIYLGMSTAMVIGVPLGTVAAASIGWRGCFAALAVAALIMAVCLHFGMTTASVGGVEEADARGYALLRAPMFLVHVALSILVFTAMFAAYTFLAEILGVVVGVDAARVGWWLMAFGIVGLFGNWVGGWLADRLPIGSSIVFAVLLAVGMAAVAPLSSVQAGVMGALFIWGSAFTGLFPISQIRVMAQARGDRSLAATVNVSAANAGAGLGALVGGVTIDLWGIQSLGFVAAAIALVATLCVLVVAICQRRPARSAGMAPSGGVPA</sequence>
<evidence type="ECO:0000256" key="6">
    <source>
        <dbReference type="SAM" id="Phobius"/>
    </source>
</evidence>
<feature type="transmembrane region" description="Helical" evidence="6">
    <location>
        <begin position="12"/>
        <end position="32"/>
    </location>
</feature>
<evidence type="ECO:0000313" key="8">
    <source>
        <dbReference type="EMBL" id="ORX12397.1"/>
    </source>
</evidence>
<dbReference type="PANTHER" id="PTHR43124:SF10">
    <property type="entry name" value="PURINE EFFLUX PUMP PBUE"/>
    <property type="match status" value="1"/>
</dbReference>
<feature type="transmembrane region" description="Helical" evidence="6">
    <location>
        <begin position="296"/>
        <end position="317"/>
    </location>
</feature>
<feature type="transmembrane region" description="Helical" evidence="6">
    <location>
        <begin position="44"/>
        <end position="63"/>
    </location>
</feature>
<dbReference type="Pfam" id="PF07690">
    <property type="entry name" value="MFS_1"/>
    <property type="match status" value="1"/>
</dbReference>
<dbReference type="InterPro" id="IPR020846">
    <property type="entry name" value="MFS_dom"/>
</dbReference>
<dbReference type="GO" id="GO:0005886">
    <property type="term" value="C:plasma membrane"/>
    <property type="evidence" value="ECO:0007669"/>
    <property type="project" value="UniProtKB-SubCell"/>
</dbReference>
<evidence type="ECO:0000256" key="1">
    <source>
        <dbReference type="ARBA" id="ARBA00004651"/>
    </source>
</evidence>
<comment type="caution">
    <text evidence="8">The sequence shown here is derived from an EMBL/GenBank/DDBJ whole genome shotgun (WGS) entry which is preliminary data.</text>
</comment>
<feature type="transmembrane region" description="Helical" evidence="6">
    <location>
        <begin position="165"/>
        <end position="186"/>
    </location>
</feature>
<dbReference type="AlphaFoldDB" id="A0A1X2F1V5"/>
<dbReference type="EMBL" id="LQQA01000029">
    <property type="protein sequence ID" value="ORX12397.1"/>
    <property type="molecule type" value="Genomic_DNA"/>
</dbReference>
<evidence type="ECO:0000256" key="4">
    <source>
        <dbReference type="ARBA" id="ARBA00022989"/>
    </source>
</evidence>
<reference evidence="8 9" key="1">
    <citation type="submission" date="2016-01" db="EMBL/GenBank/DDBJ databases">
        <title>The new phylogeny of the genus Mycobacterium.</title>
        <authorList>
            <person name="Tarcisio F."/>
            <person name="Conor M."/>
            <person name="Antonella G."/>
            <person name="Elisabetta G."/>
            <person name="Giulia F.S."/>
            <person name="Sara T."/>
            <person name="Anna F."/>
            <person name="Clotilde B."/>
            <person name="Roberto B."/>
            <person name="Veronica D.S."/>
            <person name="Fabio R."/>
            <person name="Monica P."/>
            <person name="Olivier J."/>
            <person name="Enrico T."/>
            <person name="Nicola S."/>
        </authorList>
    </citation>
    <scope>NUCLEOTIDE SEQUENCE [LARGE SCALE GENOMIC DNA]</scope>
    <source>
        <strain evidence="8 9">ATCC 700010</strain>
    </source>
</reference>
<dbReference type="CDD" id="cd17324">
    <property type="entry name" value="MFS_NepI_like"/>
    <property type="match status" value="1"/>
</dbReference>
<evidence type="ECO:0000313" key="9">
    <source>
        <dbReference type="Proteomes" id="UP000193964"/>
    </source>
</evidence>
<keyword evidence="4 6" id="KW-1133">Transmembrane helix</keyword>
<dbReference type="Proteomes" id="UP000193964">
    <property type="component" value="Unassembled WGS sequence"/>
</dbReference>
<accession>A0A1X2F1V5</accession>
<evidence type="ECO:0000259" key="7">
    <source>
        <dbReference type="PROSITE" id="PS50850"/>
    </source>
</evidence>
<name>A0A1X2F1V5_9MYCO</name>
<dbReference type="GO" id="GO:0022857">
    <property type="term" value="F:transmembrane transporter activity"/>
    <property type="evidence" value="ECO:0007669"/>
    <property type="project" value="InterPro"/>
</dbReference>
<keyword evidence="3 6" id="KW-0812">Transmembrane</keyword>
<evidence type="ECO:0000256" key="3">
    <source>
        <dbReference type="ARBA" id="ARBA00022692"/>
    </source>
</evidence>
<feature type="transmembrane region" description="Helical" evidence="6">
    <location>
        <begin position="243"/>
        <end position="261"/>
    </location>
</feature>
<evidence type="ECO:0000256" key="2">
    <source>
        <dbReference type="ARBA" id="ARBA00022475"/>
    </source>
</evidence>
<gene>
    <name evidence="8" type="ORF">AWC31_30875</name>
</gene>
<feature type="transmembrane region" description="Helical" evidence="6">
    <location>
        <begin position="75"/>
        <end position="93"/>
    </location>
</feature>
<feature type="domain" description="Major facilitator superfamily (MFS) profile" evidence="7">
    <location>
        <begin position="9"/>
        <end position="384"/>
    </location>
</feature>
<protein>
    <submittedName>
        <fullName evidence="8">MFS transporter</fullName>
    </submittedName>
</protein>
<dbReference type="SUPFAM" id="SSF103473">
    <property type="entry name" value="MFS general substrate transporter"/>
    <property type="match status" value="1"/>
</dbReference>
<dbReference type="Gene3D" id="1.20.1250.20">
    <property type="entry name" value="MFS general substrate transporter like domains"/>
    <property type="match status" value="2"/>
</dbReference>
<evidence type="ECO:0000256" key="5">
    <source>
        <dbReference type="ARBA" id="ARBA00023136"/>
    </source>
</evidence>
<feature type="transmembrane region" description="Helical" evidence="6">
    <location>
        <begin position="207"/>
        <end position="228"/>
    </location>
</feature>
<dbReference type="InterPro" id="IPR036259">
    <property type="entry name" value="MFS_trans_sf"/>
</dbReference>